<dbReference type="RefSeq" id="WP_038658147.1">
    <property type="nucleotide sequence ID" value="NZ_CP009571.1"/>
</dbReference>
<dbReference type="Gene3D" id="3.40.50.12370">
    <property type="match status" value="1"/>
</dbReference>
<proteinExistence type="inferred from homology"/>
<comment type="similarity">
    <text evidence="1">Belongs to the universal stress protein A family.</text>
</comment>
<dbReference type="PANTHER" id="PTHR46268:SF15">
    <property type="entry name" value="UNIVERSAL STRESS PROTEIN HP_0031"/>
    <property type="match status" value="1"/>
</dbReference>
<dbReference type="Pfam" id="PF00582">
    <property type="entry name" value="Usp"/>
    <property type="match status" value="1"/>
</dbReference>
<dbReference type="KEGG" id="stax:MC45_00165"/>
<dbReference type="HOGENOM" id="CLU_049301_5_0_5"/>
<dbReference type="eggNOG" id="COG0589">
    <property type="taxonomic scope" value="Bacteria"/>
</dbReference>
<dbReference type="Proteomes" id="UP000033200">
    <property type="component" value="Chromosome"/>
</dbReference>
<feature type="domain" description="UspA" evidence="2">
    <location>
        <begin position="195"/>
        <end position="264"/>
    </location>
</feature>
<organism evidence="3 4">
    <name type="scientific">Sphingomonas taxi</name>
    <dbReference type="NCBI Taxonomy" id="1549858"/>
    <lineage>
        <taxon>Bacteria</taxon>
        <taxon>Pseudomonadati</taxon>
        <taxon>Pseudomonadota</taxon>
        <taxon>Alphaproteobacteria</taxon>
        <taxon>Sphingomonadales</taxon>
        <taxon>Sphingomonadaceae</taxon>
        <taxon>Sphingomonas</taxon>
    </lineage>
</organism>
<sequence>MQSILLHVQDDDDLDGRIDAAVTLARAFGGHITCLHATPYAEYLTNDPFIATIFPVDFSTKMEALRLDLRKKVEMRLREAGSDWDWVHLDDEPHLALLRKAPIVDVIVLSLGSGRKAQSLAATVAATARAPVLAIPPSDTPFDPAGVVAVAWDGSAESSVALRASLPLLRKAASVHLVEIEDRTLRTYSEQGAHYLSRHGIDAHVVRRGADSGDAGGAILKVAEEVGASLLVMGAYGHSRTVEFLLGGATQAALSNSRIPLLLAH</sequence>
<evidence type="ECO:0000313" key="4">
    <source>
        <dbReference type="Proteomes" id="UP000033200"/>
    </source>
</evidence>
<dbReference type="STRING" id="1549858.MC45_00165"/>
<dbReference type="EMBL" id="CP009571">
    <property type="protein sequence ID" value="AIT05123.1"/>
    <property type="molecule type" value="Genomic_DNA"/>
</dbReference>
<dbReference type="AlphaFoldDB" id="A0A097EC55"/>
<dbReference type="PRINTS" id="PR01438">
    <property type="entry name" value="UNVRSLSTRESS"/>
</dbReference>
<evidence type="ECO:0000256" key="1">
    <source>
        <dbReference type="ARBA" id="ARBA00008791"/>
    </source>
</evidence>
<dbReference type="CDD" id="cd00293">
    <property type="entry name" value="USP-like"/>
    <property type="match status" value="1"/>
</dbReference>
<accession>A0A097EC55</accession>
<dbReference type="InterPro" id="IPR006015">
    <property type="entry name" value="Universal_stress_UspA"/>
</dbReference>
<dbReference type="InterPro" id="IPR006016">
    <property type="entry name" value="UspA"/>
</dbReference>
<reference evidence="3 4" key="1">
    <citation type="submission" date="2014-09" db="EMBL/GenBank/DDBJ databases">
        <title>Using Illumina technology Improving SMRT sequencing Genome Assembly by RASTools.</title>
        <authorList>
            <person name="Zhou Y."/>
            <person name="Ma T."/>
            <person name="Liu T."/>
        </authorList>
    </citation>
    <scope>NUCLEOTIDE SEQUENCE [LARGE SCALE GENOMIC DNA]</scope>
    <source>
        <strain evidence="3 4">ATCC 55669</strain>
    </source>
</reference>
<evidence type="ECO:0000313" key="3">
    <source>
        <dbReference type="EMBL" id="AIT05123.1"/>
    </source>
</evidence>
<evidence type="ECO:0000259" key="2">
    <source>
        <dbReference type="Pfam" id="PF00582"/>
    </source>
</evidence>
<gene>
    <name evidence="3" type="ORF">MC45_00165</name>
</gene>
<name>A0A097EC55_9SPHN</name>
<dbReference type="SUPFAM" id="SSF52402">
    <property type="entry name" value="Adenine nucleotide alpha hydrolases-like"/>
    <property type="match status" value="2"/>
</dbReference>
<dbReference type="PANTHER" id="PTHR46268">
    <property type="entry name" value="STRESS RESPONSE PROTEIN NHAX"/>
    <property type="match status" value="1"/>
</dbReference>
<protein>
    <recommendedName>
        <fullName evidence="2">UspA domain-containing protein</fullName>
    </recommendedName>
</protein>
<keyword evidence="4" id="KW-1185">Reference proteome</keyword>